<evidence type="ECO:0000313" key="2">
    <source>
        <dbReference type="EMBL" id="OMC51993.1"/>
    </source>
</evidence>
<organism evidence="2 3">
    <name type="scientific">Mycolicibacterium fortuitum</name>
    <name type="common">Mycobacterium fortuitum</name>
    <dbReference type="NCBI Taxonomy" id="1766"/>
    <lineage>
        <taxon>Bacteria</taxon>
        <taxon>Bacillati</taxon>
        <taxon>Actinomycetota</taxon>
        <taxon>Actinomycetes</taxon>
        <taxon>Mycobacteriales</taxon>
        <taxon>Mycobacteriaceae</taxon>
        <taxon>Mycolicibacterium</taxon>
    </lineage>
</organism>
<evidence type="ECO:0008006" key="4">
    <source>
        <dbReference type="Google" id="ProtNLM"/>
    </source>
</evidence>
<gene>
    <name evidence="2" type="ORF">A5742_17850</name>
</gene>
<protein>
    <recommendedName>
        <fullName evidence="4">TraG P-loop domain-containing protein</fullName>
    </recommendedName>
</protein>
<dbReference type="InterPro" id="IPR027417">
    <property type="entry name" value="P-loop_NTPase"/>
</dbReference>
<evidence type="ECO:0000313" key="3">
    <source>
        <dbReference type="Proteomes" id="UP000187001"/>
    </source>
</evidence>
<comment type="caution">
    <text evidence="2">The sequence shown here is derived from an EMBL/GenBank/DDBJ whole genome shotgun (WGS) entry which is preliminary data.</text>
</comment>
<dbReference type="EMBL" id="MBER01000010">
    <property type="protein sequence ID" value="OMC51993.1"/>
    <property type="molecule type" value="Genomic_DNA"/>
</dbReference>
<dbReference type="AlphaFoldDB" id="A0ABD6QT66"/>
<dbReference type="RefSeq" id="WP_076202845.1">
    <property type="nucleotide sequence ID" value="NZ_MBER01000010.1"/>
</dbReference>
<accession>A0ABD6QT66</accession>
<feature type="region of interest" description="Disordered" evidence="1">
    <location>
        <begin position="808"/>
        <end position="833"/>
    </location>
</feature>
<name>A0ABD6QT66_MYCFO</name>
<dbReference type="Pfam" id="PF12846">
    <property type="entry name" value="AAA_10"/>
    <property type="match status" value="1"/>
</dbReference>
<dbReference type="SUPFAM" id="SSF52540">
    <property type="entry name" value="P-loop containing nucleoside triphosphate hydrolases"/>
    <property type="match status" value="1"/>
</dbReference>
<evidence type="ECO:0000256" key="1">
    <source>
        <dbReference type="SAM" id="MobiDB-lite"/>
    </source>
</evidence>
<dbReference type="Proteomes" id="UP000187001">
    <property type="component" value="Unassembled WGS sequence"/>
</dbReference>
<reference evidence="2 3" key="1">
    <citation type="submission" date="2016-07" db="EMBL/GenBank/DDBJ databases">
        <authorList>
            <person name="Sutton G."/>
            <person name="Brinkac L."/>
            <person name="Sanka R."/>
            <person name="Adams M."/>
            <person name="Lau E."/>
            <person name="Kumar A."/>
            <person name="Macaden R."/>
        </authorList>
    </citation>
    <scope>NUCLEOTIDE SEQUENCE [LARGE SCALE GENOMIC DNA]</scope>
    <source>
        <strain evidence="2 3">GA-0871</strain>
    </source>
</reference>
<sequence>MADYPTRIVRRAENVVYTADGGVYLNYLLLGPMFSPYDRNMISACHKINEDLFAGVAKLIPPEYTVGGFKTRTSAQCVMNRIVDGIPNYSAKTYPELKEHLEVLRRDMEQAGDEEIDRVFWLTVRMQTSVSFTDRLASRFFESNPHEHVKDNDILEFRAKVESAIPRHMMPWRTVPSDLDWVYERNRLRGIETPVFDLPTDPSLDRQPYPGCTTGDRSFQPMFVDDAADSRALYTQFLADMRKVLPKDEFEDRVKRYKRSFRSNFKSLVAGGALAVSSPASRQPEAPGGMVSYQQVLAFTSFPKTATATVNGLTEVVNELGGADGDFMIRVEPAPDDTDVEVLEERLDEINVYDQANSSTEIRASLYHAKREDLASYAANALHDEQDPCGLRVTVLVAFGAADLNELNEKVSATIREVKSRGFVLRTVPGAQLSLFKSMFPCTPQTATVRGLQKKTTAWRLAGFMPVRRIAAGDGMGPPIFWTDENALRKLAHLDVLTATTRGNGSIMFSGAQGSSKTYTGHLIHSWLNDFKIPAWILDPQGEWAVAVTAYDSYQIVDFLHGNIYCDPFLVFADDPDYAARAFIEWFSLLFSVRPGTVASSELTKIAQASYRHDFSLKTSRDVLAHIIKRSKYEWKDLQPVAREALSTPMLRCMIPTDEQIAAGRVFTPSARNIVFMVRGLRLPKPEKARADFDIEERYTYMVNTAVARMTQYFFDRMPGPARFFADELASYDDQDLLSDLIGTPDREGRKFGKAVYAFSQLTAELSKRHYQRINTKLVYRQETSENGTAAFEWADYPITERLLERLLTDTSPLDPDPNRKRKPVRGREGEGYLSTRGMKLRVKSLTEVMANRAQKADSDVERMERYDAVAANAANLRTLAGKR</sequence>
<proteinExistence type="predicted"/>